<dbReference type="AlphaFoldDB" id="K0K612"/>
<sequence length="65" mass="6920">MPAPDFPTARWRKASYTEGNDNCVEVARVTGVVALRDSKNRTGPVLAFPAASFAGLLDGLKTGRV</sequence>
<dbReference type="HOGENOM" id="CLU_131550_3_3_11"/>
<dbReference type="Pfam" id="PF04149">
    <property type="entry name" value="DUF397"/>
    <property type="match status" value="1"/>
</dbReference>
<dbReference type="BioCyc" id="SESP1179773:BN6_RS41145-MONOMER"/>
<dbReference type="KEGG" id="sesp:BN6_84910"/>
<dbReference type="EMBL" id="HE804045">
    <property type="protein sequence ID" value="CCH35705.1"/>
    <property type="molecule type" value="Genomic_DNA"/>
</dbReference>
<organism evidence="2 3">
    <name type="scientific">Saccharothrix espanaensis (strain ATCC 51144 / DSM 44229 / JCM 9112 / NBRC 15066 / NRRL 15764)</name>
    <dbReference type="NCBI Taxonomy" id="1179773"/>
    <lineage>
        <taxon>Bacteria</taxon>
        <taxon>Bacillati</taxon>
        <taxon>Actinomycetota</taxon>
        <taxon>Actinomycetes</taxon>
        <taxon>Pseudonocardiales</taxon>
        <taxon>Pseudonocardiaceae</taxon>
        <taxon>Saccharothrix</taxon>
    </lineage>
</organism>
<dbReference type="OrthoDB" id="3430276at2"/>
<name>K0K612_SACES</name>
<proteinExistence type="predicted"/>
<evidence type="ECO:0000259" key="1">
    <source>
        <dbReference type="Pfam" id="PF04149"/>
    </source>
</evidence>
<dbReference type="STRING" id="1179773.BN6_84910"/>
<reference evidence="2 3" key="1">
    <citation type="journal article" date="2012" name="BMC Genomics">
        <title>Complete genome sequence of Saccharothrix espanaensis DSM 44229T and comparison to the other completely sequenced Pseudonocardiaceae.</title>
        <authorList>
            <person name="Strobel T."/>
            <person name="Al-Dilaimi A."/>
            <person name="Blom J."/>
            <person name="Gessner A."/>
            <person name="Kalinowski J."/>
            <person name="Luzhetska M."/>
            <person name="Puhler A."/>
            <person name="Szczepanowski R."/>
            <person name="Bechthold A."/>
            <person name="Ruckert C."/>
        </authorList>
    </citation>
    <scope>NUCLEOTIDE SEQUENCE [LARGE SCALE GENOMIC DNA]</scope>
    <source>
        <strain evidence="3">ATCC 51144 / DSM 44229 / JCM 9112 / NBRC 15066 / NRRL 15764</strain>
    </source>
</reference>
<keyword evidence="3" id="KW-1185">Reference proteome</keyword>
<protein>
    <recommendedName>
        <fullName evidence="1">DUF397 domain-containing protein</fullName>
    </recommendedName>
</protein>
<dbReference type="InterPro" id="IPR007278">
    <property type="entry name" value="DUF397"/>
</dbReference>
<evidence type="ECO:0000313" key="3">
    <source>
        <dbReference type="Proteomes" id="UP000006281"/>
    </source>
</evidence>
<feature type="domain" description="DUF397" evidence="1">
    <location>
        <begin position="9"/>
        <end position="61"/>
    </location>
</feature>
<dbReference type="RefSeq" id="WP_015105812.1">
    <property type="nucleotide sequence ID" value="NC_019673.1"/>
</dbReference>
<accession>K0K612</accession>
<dbReference type="Proteomes" id="UP000006281">
    <property type="component" value="Chromosome"/>
</dbReference>
<gene>
    <name evidence="2" type="ordered locus">BN6_84910</name>
</gene>
<evidence type="ECO:0000313" key="2">
    <source>
        <dbReference type="EMBL" id="CCH35705.1"/>
    </source>
</evidence>
<dbReference type="PATRIC" id="fig|1179773.3.peg.8573"/>